<feature type="domain" description="Peptidase M20 dimerisation" evidence="1">
    <location>
        <begin position="207"/>
        <end position="318"/>
    </location>
</feature>
<sequence>MKKVEVSGELARTITSNVDKEELKKLVVEMVNIPSPTGQELEMGRYMASKLKELGFKVIWQEVEEGRPNVIGVLKGEGGGPTLEFDGHLDVSFTGTEEFMRGGVSTPQARVQSLQGDEWIFGVGSFNMKGALAAYLVAANALIKSGVKLKGDLVISATCGEIEASQVDEFVGKQYRGYGTGARYAVSHGVLPDYVVLGEPTGLKLMVGHFGSFWVKLTAKGGSVVHTAWSRGVLNKIEQMPKVIHAVVEWKKGFEERASYKGYKGIVNIAAISGGRPWKGSRTPDSCTLYLDIRYPPGWSPLQVKKELEQLVQKLNSENPTLQLEMEPYAVNPPTEVDTNDFIVRAISKWHKAVFQREVELTYELWYSNAPSFNAMGAKAVNYGPAGAKRLSGLTLSDKDREYISVSDLYECTKVYALLAADTLTRKREEVF</sequence>
<protein>
    <recommendedName>
        <fullName evidence="1">Peptidase M20 dimerisation domain-containing protein</fullName>
    </recommendedName>
</protein>
<dbReference type="Pfam" id="PF01546">
    <property type="entry name" value="Peptidase_M20"/>
    <property type="match status" value="1"/>
</dbReference>
<dbReference type="SUPFAM" id="SSF53187">
    <property type="entry name" value="Zn-dependent exopeptidases"/>
    <property type="match status" value="1"/>
</dbReference>
<dbReference type="Pfam" id="PF07687">
    <property type="entry name" value="M20_dimer"/>
    <property type="match status" value="1"/>
</dbReference>
<reference evidence="2 3" key="1">
    <citation type="submission" date="2017-04" db="EMBL/GenBank/DDBJ databases">
        <title>Novel microbial lineages endemic to geothermal iron-oxide mats fill important gaps in the evolutionary history of Archaea.</title>
        <authorList>
            <person name="Jay Z.J."/>
            <person name="Beam J.P."/>
            <person name="Dlakic M."/>
            <person name="Rusch D.B."/>
            <person name="Kozubal M.A."/>
            <person name="Inskeep W.P."/>
        </authorList>
    </citation>
    <scope>NUCLEOTIDE SEQUENCE [LARGE SCALE GENOMIC DNA]</scope>
    <source>
        <strain evidence="2">ECH_B_SAG-G16</strain>
    </source>
</reference>
<dbReference type="InterPro" id="IPR002933">
    <property type="entry name" value="Peptidase_M20"/>
</dbReference>
<dbReference type="InterPro" id="IPR050072">
    <property type="entry name" value="Peptidase_M20A"/>
</dbReference>
<name>A0A2R6C3N6_9ARCH</name>
<evidence type="ECO:0000313" key="2">
    <source>
        <dbReference type="EMBL" id="PSO05495.1"/>
    </source>
</evidence>
<dbReference type="Proteomes" id="UP000241886">
    <property type="component" value="Unassembled WGS sequence"/>
</dbReference>
<dbReference type="PANTHER" id="PTHR43808">
    <property type="entry name" value="ACETYLORNITHINE DEACETYLASE"/>
    <property type="match status" value="1"/>
</dbReference>
<organism evidence="2 3">
    <name type="scientific">Candidatus Marsarchaeota G2 archaeon ECH_B_SAG-G16</name>
    <dbReference type="NCBI Taxonomy" id="1978167"/>
    <lineage>
        <taxon>Archaea</taxon>
        <taxon>Candidatus Marsarchaeota</taxon>
        <taxon>Candidatus Marsarchaeota group 2</taxon>
    </lineage>
</organism>
<evidence type="ECO:0000259" key="1">
    <source>
        <dbReference type="Pfam" id="PF07687"/>
    </source>
</evidence>
<proteinExistence type="predicted"/>
<comment type="caution">
    <text evidence="2">The sequence shown here is derived from an EMBL/GenBank/DDBJ whole genome shotgun (WGS) entry which is preliminary data.</text>
</comment>
<gene>
    <name evidence="2" type="ORF">B9Q13_01750</name>
</gene>
<dbReference type="EMBL" id="NEXO01000028">
    <property type="protein sequence ID" value="PSO05495.1"/>
    <property type="molecule type" value="Genomic_DNA"/>
</dbReference>
<dbReference type="Gene3D" id="3.40.630.10">
    <property type="entry name" value="Zn peptidases"/>
    <property type="match status" value="2"/>
</dbReference>
<dbReference type="AlphaFoldDB" id="A0A2R6C3N6"/>
<dbReference type="GO" id="GO:0016787">
    <property type="term" value="F:hydrolase activity"/>
    <property type="evidence" value="ECO:0007669"/>
    <property type="project" value="InterPro"/>
</dbReference>
<accession>A0A2R6C3N6</accession>
<dbReference type="InterPro" id="IPR011650">
    <property type="entry name" value="Peptidase_M20_dimer"/>
</dbReference>
<evidence type="ECO:0000313" key="3">
    <source>
        <dbReference type="Proteomes" id="UP000241886"/>
    </source>
</evidence>